<dbReference type="RefSeq" id="WP_106062866.1">
    <property type="nucleotide sequence ID" value="NZ_PVXO01000016.1"/>
</dbReference>
<dbReference type="Pfam" id="PF02604">
    <property type="entry name" value="PhdYeFM_antitox"/>
    <property type="match status" value="1"/>
</dbReference>
<accession>A0A2T0B789</accession>
<dbReference type="AlphaFoldDB" id="A0A2T0B789"/>
<dbReference type="InterPro" id="IPR006442">
    <property type="entry name" value="Antitoxin_Phd/YefM"/>
</dbReference>
<evidence type="ECO:0000256" key="1">
    <source>
        <dbReference type="ARBA" id="ARBA00009981"/>
    </source>
</evidence>
<dbReference type="EMBL" id="PVXO01000016">
    <property type="protein sequence ID" value="PRR79768.1"/>
    <property type="molecule type" value="Genomic_DNA"/>
</dbReference>
<evidence type="ECO:0000313" key="3">
    <source>
        <dbReference type="EMBL" id="PRR79768.1"/>
    </source>
</evidence>
<keyword evidence="4" id="KW-1185">Reference proteome</keyword>
<name>A0A2T0B789_9CLOT</name>
<evidence type="ECO:0000313" key="4">
    <source>
        <dbReference type="Proteomes" id="UP000239706"/>
    </source>
</evidence>
<reference evidence="3 4" key="1">
    <citation type="submission" date="2018-03" db="EMBL/GenBank/DDBJ databases">
        <title>Genome sequence of Clostridium liquoris DSM 100320.</title>
        <authorList>
            <person name="Poehlein A."/>
            <person name="Daniel R."/>
        </authorList>
    </citation>
    <scope>NUCLEOTIDE SEQUENCE [LARGE SCALE GENOMIC DNA]</scope>
    <source>
        <strain evidence="3 4">DSM 100320</strain>
    </source>
</reference>
<protein>
    <recommendedName>
        <fullName evidence="2">Antitoxin</fullName>
    </recommendedName>
</protein>
<proteinExistence type="inferred from homology"/>
<comment type="similarity">
    <text evidence="1 2">Belongs to the phD/YefM antitoxin family.</text>
</comment>
<dbReference type="OrthoDB" id="9795585at2"/>
<comment type="function">
    <text evidence="2">Antitoxin component of a type II toxin-antitoxin (TA) system.</text>
</comment>
<evidence type="ECO:0000256" key="2">
    <source>
        <dbReference type="RuleBase" id="RU362080"/>
    </source>
</evidence>
<dbReference type="InterPro" id="IPR036165">
    <property type="entry name" value="YefM-like_sf"/>
</dbReference>
<comment type="caution">
    <text evidence="3">The sequence shown here is derived from an EMBL/GenBank/DDBJ whole genome shotgun (WGS) entry which is preliminary data.</text>
</comment>
<organism evidence="3 4">
    <name type="scientific">Clostridium liquoris</name>
    <dbReference type="NCBI Taxonomy" id="1289519"/>
    <lineage>
        <taxon>Bacteria</taxon>
        <taxon>Bacillati</taxon>
        <taxon>Bacillota</taxon>
        <taxon>Clostridia</taxon>
        <taxon>Eubacteriales</taxon>
        <taxon>Clostridiaceae</taxon>
        <taxon>Clostridium</taxon>
    </lineage>
</organism>
<dbReference type="Proteomes" id="UP000239706">
    <property type="component" value="Unassembled WGS sequence"/>
</dbReference>
<gene>
    <name evidence="3" type="ORF">CLLI_06980</name>
</gene>
<sequence>MPEIRPIKDLRNTTEISEICHKTKEPIFITKNGYGDLVVMSMETYERKLAKVDLYKKLAEAESQIENGEMLLDAESVFKDLREKYVKE</sequence>
<dbReference type="SUPFAM" id="SSF143120">
    <property type="entry name" value="YefM-like"/>
    <property type="match status" value="1"/>
</dbReference>